<dbReference type="GO" id="GO:0005886">
    <property type="term" value="C:plasma membrane"/>
    <property type="evidence" value="ECO:0007669"/>
    <property type="project" value="UniProtKB-SubCell"/>
</dbReference>
<dbReference type="AlphaFoldDB" id="A0A3P1BE58"/>
<feature type="transmembrane region" description="Helical" evidence="6">
    <location>
        <begin position="275"/>
        <end position="293"/>
    </location>
</feature>
<keyword evidence="5 6" id="KW-0472">Membrane</keyword>
<evidence type="ECO:0000256" key="3">
    <source>
        <dbReference type="ARBA" id="ARBA00022692"/>
    </source>
</evidence>
<comment type="caution">
    <text evidence="8">The sequence shown here is derived from an EMBL/GenBank/DDBJ whole genome shotgun (WGS) entry which is preliminary data.</text>
</comment>
<organism evidence="8 9">
    <name type="scientific">Larkinella rosea</name>
    <dbReference type="NCBI Taxonomy" id="2025312"/>
    <lineage>
        <taxon>Bacteria</taxon>
        <taxon>Pseudomonadati</taxon>
        <taxon>Bacteroidota</taxon>
        <taxon>Cytophagia</taxon>
        <taxon>Cytophagales</taxon>
        <taxon>Spirosomataceae</taxon>
        <taxon>Larkinella</taxon>
    </lineage>
</organism>
<keyword evidence="2" id="KW-1003">Cell membrane</keyword>
<reference evidence="8 9" key="1">
    <citation type="submission" date="2018-11" db="EMBL/GenBank/DDBJ databases">
        <authorList>
            <person name="Zhou Z."/>
            <person name="Wang G."/>
        </authorList>
    </citation>
    <scope>NUCLEOTIDE SEQUENCE [LARGE SCALE GENOMIC DNA]</scope>
    <source>
        <strain evidence="8 9">KCTC52004</strain>
    </source>
</reference>
<evidence type="ECO:0000256" key="5">
    <source>
        <dbReference type="ARBA" id="ARBA00023136"/>
    </source>
</evidence>
<evidence type="ECO:0000313" key="9">
    <source>
        <dbReference type="Proteomes" id="UP000271925"/>
    </source>
</evidence>
<feature type="transmembrane region" description="Helical" evidence="6">
    <location>
        <begin position="46"/>
        <end position="66"/>
    </location>
</feature>
<dbReference type="InterPro" id="IPR036259">
    <property type="entry name" value="MFS_trans_sf"/>
</dbReference>
<feature type="transmembrane region" description="Helical" evidence="6">
    <location>
        <begin position="160"/>
        <end position="182"/>
    </location>
</feature>
<feature type="domain" description="Major facilitator superfamily (MFS) profile" evidence="7">
    <location>
        <begin position="8"/>
        <end position="393"/>
    </location>
</feature>
<dbReference type="PROSITE" id="PS50850">
    <property type="entry name" value="MFS"/>
    <property type="match status" value="1"/>
</dbReference>
<proteinExistence type="predicted"/>
<dbReference type="Pfam" id="PF07690">
    <property type="entry name" value="MFS_1"/>
    <property type="match status" value="1"/>
</dbReference>
<dbReference type="InterPro" id="IPR050189">
    <property type="entry name" value="MFS_Efflux_Transporters"/>
</dbReference>
<dbReference type="OrthoDB" id="9812221at2"/>
<dbReference type="Gene3D" id="1.20.1250.20">
    <property type="entry name" value="MFS general substrate transporter like domains"/>
    <property type="match status" value="1"/>
</dbReference>
<evidence type="ECO:0000259" key="7">
    <source>
        <dbReference type="PROSITE" id="PS50850"/>
    </source>
</evidence>
<feature type="transmembrane region" description="Helical" evidence="6">
    <location>
        <begin position="131"/>
        <end position="154"/>
    </location>
</feature>
<name>A0A3P1BE58_9BACT</name>
<evidence type="ECO:0000256" key="4">
    <source>
        <dbReference type="ARBA" id="ARBA00022989"/>
    </source>
</evidence>
<dbReference type="InterPro" id="IPR011701">
    <property type="entry name" value="MFS"/>
</dbReference>
<keyword evidence="3 6" id="KW-0812">Transmembrane</keyword>
<keyword evidence="4 6" id="KW-1133">Transmembrane helix</keyword>
<evidence type="ECO:0000256" key="6">
    <source>
        <dbReference type="SAM" id="Phobius"/>
    </source>
</evidence>
<evidence type="ECO:0000313" key="8">
    <source>
        <dbReference type="EMBL" id="RRA99251.1"/>
    </source>
</evidence>
<gene>
    <name evidence="8" type="ORF">EHT25_28615</name>
</gene>
<dbReference type="SUPFAM" id="SSF103473">
    <property type="entry name" value="MFS general substrate transporter"/>
    <property type="match status" value="1"/>
</dbReference>
<feature type="transmembrane region" description="Helical" evidence="6">
    <location>
        <begin position="373"/>
        <end position="392"/>
    </location>
</feature>
<evidence type="ECO:0000256" key="2">
    <source>
        <dbReference type="ARBA" id="ARBA00022475"/>
    </source>
</evidence>
<keyword evidence="9" id="KW-1185">Reference proteome</keyword>
<feature type="transmembrane region" description="Helical" evidence="6">
    <location>
        <begin position="299"/>
        <end position="319"/>
    </location>
</feature>
<dbReference type="PANTHER" id="PTHR43124">
    <property type="entry name" value="PURINE EFFLUX PUMP PBUE"/>
    <property type="match status" value="1"/>
</dbReference>
<feature type="transmembrane region" description="Helical" evidence="6">
    <location>
        <begin position="105"/>
        <end position="124"/>
    </location>
</feature>
<feature type="transmembrane region" description="Helical" evidence="6">
    <location>
        <begin position="248"/>
        <end position="268"/>
    </location>
</feature>
<accession>A0A3P1BE58</accession>
<dbReference type="PANTHER" id="PTHR43124:SF3">
    <property type="entry name" value="CHLORAMPHENICOL EFFLUX PUMP RV0191"/>
    <property type="match status" value="1"/>
</dbReference>
<feature type="transmembrane region" description="Helical" evidence="6">
    <location>
        <begin position="214"/>
        <end position="236"/>
    </location>
</feature>
<dbReference type="EMBL" id="RQJO01000015">
    <property type="protein sequence ID" value="RRA99251.1"/>
    <property type="molecule type" value="Genomic_DNA"/>
</dbReference>
<comment type="subcellular location">
    <subcellularLocation>
        <location evidence="1">Cell membrane</location>
        <topology evidence="1">Multi-pass membrane protein</topology>
    </subcellularLocation>
</comment>
<dbReference type="GO" id="GO:0022857">
    <property type="term" value="F:transmembrane transporter activity"/>
    <property type="evidence" value="ECO:0007669"/>
    <property type="project" value="InterPro"/>
</dbReference>
<protein>
    <submittedName>
        <fullName evidence="8">MFS transporter</fullName>
    </submittedName>
</protein>
<evidence type="ECO:0000256" key="1">
    <source>
        <dbReference type="ARBA" id="ARBA00004651"/>
    </source>
</evidence>
<dbReference type="InterPro" id="IPR020846">
    <property type="entry name" value="MFS_dom"/>
</dbReference>
<feature type="transmembrane region" description="Helical" evidence="6">
    <location>
        <begin position="7"/>
        <end position="26"/>
    </location>
</feature>
<feature type="transmembrane region" description="Helical" evidence="6">
    <location>
        <begin position="340"/>
        <end position="361"/>
    </location>
</feature>
<sequence>MSRQEKLLLFILACINFTHIVDFIIMMPMGPQLMRYFQLNPQEFSFIVSAYSLSAGISGFLAAFFVDRFDRKKVVLTAYIGFVLGTIACGLAPTFGWLIVARTTAGLFGGVLGAQVFSIVADVVPYERRATAMSIITTAFSVASVAGVPMGLYLATEISWHAPFLAIGGLGIVVTGLIIRFVPRLDGHLLKTGAKYNPLEVITSIVKSPGQLRALWLTTTIMLGHFSIIPLLSPFLVANVGLAESQLYLIYFVGGLVTIFTAPLVGRLADKRGKYPVFVVFALLSMIPMFLLTTMNPSGLTYILSVNALFFIFANARFIPTQAMVSSVVLPQNRGGFMSMNSSVQLLAQALATYGAGLLVTKTQGGQLIHYSWVGYLAMAAIFASVFIARNLRPVDEKPVLLEPDHAESEQADAVHPKLARPVEAL</sequence>
<dbReference type="CDD" id="cd17324">
    <property type="entry name" value="MFS_NepI_like"/>
    <property type="match status" value="1"/>
</dbReference>
<dbReference type="Proteomes" id="UP000271925">
    <property type="component" value="Unassembled WGS sequence"/>
</dbReference>
<feature type="transmembrane region" description="Helical" evidence="6">
    <location>
        <begin position="78"/>
        <end position="99"/>
    </location>
</feature>